<feature type="domain" description="TadE-like" evidence="1">
    <location>
        <begin position="11"/>
        <end position="53"/>
    </location>
</feature>
<dbReference type="EMBL" id="CP060782">
    <property type="protein sequence ID" value="QNP46204.1"/>
    <property type="molecule type" value="Genomic_DNA"/>
</dbReference>
<name>A0ABX6T8L9_9SPHN</name>
<keyword evidence="3" id="KW-1185">Reference proteome</keyword>
<evidence type="ECO:0000313" key="2">
    <source>
        <dbReference type="EMBL" id="QNP46204.1"/>
    </source>
</evidence>
<dbReference type="Proteomes" id="UP000516105">
    <property type="component" value="Chromosome"/>
</dbReference>
<gene>
    <name evidence="2" type="ORF">H9L14_02880</name>
</gene>
<evidence type="ECO:0000313" key="3">
    <source>
        <dbReference type="Proteomes" id="UP000516105"/>
    </source>
</evidence>
<dbReference type="Pfam" id="PF07811">
    <property type="entry name" value="TadE"/>
    <property type="match status" value="1"/>
</dbReference>
<dbReference type="RefSeq" id="WP_187709157.1">
    <property type="nucleotide sequence ID" value="NZ_CP060782.1"/>
</dbReference>
<dbReference type="InterPro" id="IPR012495">
    <property type="entry name" value="TadE-like_dom"/>
</dbReference>
<sequence length="163" mass="17285">MIRRLARQNSGSAAAEMALVTPLLIALMLGSMELGHFFYSEHVVVKAVRDGARYASRQGFTNFTCPNTINPTVVDNTRRVTRTNQVAAGGTSRLADWTQDTSVTVTARCDTSGTYGAFYDGLGGVPVVTVSATVPYTSLVSFIGINFAGLNLNATSEAPVMGL</sequence>
<proteinExistence type="predicted"/>
<protein>
    <submittedName>
        <fullName evidence="2">Pilus assembly protein</fullName>
    </submittedName>
</protein>
<evidence type="ECO:0000259" key="1">
    <source>
        <dbReference type="Pfam" id="PF07811"/>
    </source>
</evidence>
<reference evidence="2 3" key="1">
    <citation type="submission" date="2020-08" db="EMBL/GenBank/DDBJ databases">
        <title>Genome sequence of Sphingomonas sediminicola KACC 15039T.</title>
        <authorList>
            <person name="Hyun D.-W."/>
            <person name="Bae J.-W."/>
        </authorList>
    </citation>
    <scope>NUCLEOTIDE SEQUENCE [LARGE SCALE GENOMIC DNA]</scope>
    <source>
        <strain evidence="2 3">KACC 15039</strain>
    </source>
</reference>
<accession>A0ABX6T8L9</accession>
<organism evidence="2 3">
    <name type="scientific">Sphingomonas sediminicola</name>
    <dbReference type="NCBI Taxonomy" id="386874"/>
    <lineage>
        <taxon>Bacteria</taxon>
        <taxon>Pseudomonadati</taxon>
        <taxon>Pseudomonadota</taxon>
        <taxon>Alphaproteobacteria</taxon>
        <taxon>Sphingomonadales</taxon>
        <taxon>Sphingomonadaceae</taxon>
        <taxon>Sphingomonas</taxon>
    </lineage>
</organism>